<protein>
    <submittedName>
        <fullName evidence="1">Uncharacterized protein</fullName>
    </submittedName>
</protein>
<proteinExistence type="predicted"/>
<accession>A0A0E9V716</accession>
<name>A0A0E9V716_ANGAN</name>
<dbReference type="EMBL" id="GBXM01035347">
    <property type="protein sequence ID" value="JAH73230.1"/>
    <property type="molecule type" value="Transcribed_RNA"/>
</dbReference>
<evidence type="ECO:0000313" key="1">
    <source>
        <dbReference type="EMBL" id="JAH73230.1"/>
    </source>
</evidence>
<reference evidence="1" key="1">
    <citation type="submission" date="2014-11" db="EMBL/GenBank/DDBJ databases">
        <authorList>
            <person name="Amaro Gonzalez C."/>
        </authorList>
    </citation>
    <scope>NUCLEOTIDE SEQUENCE</scope>
</reference>
<dbReference type="AlphaFoldDB" id="A0A0E9V716"/>
<organism evidence="1">
    <name type="scientific">Anguilla anguilla</name>
    <name type="common">European freshwater eel</name>
    <name type="synonym">Muraena anguilla</name>
    <dbReference type="NCBI Taxonomy" id="7936"/>
    <lineage>
        <taxon>Eukaryota</taxon>
        <taxon>Metazoa</taxon>
        <taxon>Chordata</taxon>
        <taxon>Craniata</taxon>
        <taxon>Vertebrata</taxon>
        <taxon>Euteleostomi</taxon>
        <taxon>Actinopterygii</taxon>
        <taxon>Neopterygii</taxon>
        <taxon>Teleostei</taxon>
        <taxon>Anguilliformes</taxon>
        <taxon>Anguillidae</taxon>
        <taxon>Anguilla</taxon>
    </lineage>
</organism>
<sequence>MAYFKCSNFRFSLSSVVLKSEALDEIVAEFVAFK</sequence>
<reference evidence="1" key="2">
    <citation type="journal article" date="2015" name="Fish Shellfish Immunol.">
        <title>Early steps in the European eel (Anguilla anguilla)-Vibrio vulnificus interaction in the gills: Role of the RtxA13 toxin.</title>
        <authorList>
            <person name="Callol A."/>
            <person name="Pajuelo D."/>
            <person name="Ebbesson L."/>
            <person name="Teles M."/>
            <person name="MacKenzie S."/>
            <person name="Amaro C."/>
        </authorList>
    </citation>
    <scope>NUCLEOTIDE SEQUENCE</scope>
</reference>